<evidence type="ECO:0000313" key="3">
    <source>
        <dbReference type="Ensembl" id="ENSELUP00000015816.3"/>
    </source>
</evidence>
<accession>A0A3P8YI67</accession>
<reference evidence="4" key="1">
    <citation type="journal article" date="2014" name="PLoS ONE">
        <title>The genome and linkage map of the northern pike (Esox lucius): conserved synteny revealed between the salmonid sister group and the Neoteleostei.</title>
        <authorList>
            <person name="Rondeau E.B."/>
            <person name="Minkley D.R."/>
            <person name="Leong J.S."/>
            <person name="Messmer A.M."/>
            <person name="Jantzen J.R."/>
            <person name="von Schalburg K.R."/>
            <person name="Lemon C."/>
            <person name="Bird N.H."/>
            <person name="Koop B.F."/>
        </authorList>
    </citation>
    <scope>NUCLEOTIDE SEQUENCE</scope>
</reference>
<feature type="region of interest" description="Disordered" evidence="2">
    <location>
        <begin position="108"/>
        <end position="140"/>
    </location>
</feature>
<dbReference type="RefSeq" id="XP_019902763.3">
    <property type="nucleotide sequence ID" value="XM_020047204.3"/>
</dbReference>
<evidence type="ECO:0008006" key="5">
    <source>
        <dbReference type="Google" id="ProtNLM"/>
    </source>
</evidence>
<reference evidence="3" key="4">
    <citation type="submission" date="2025-09" db="UniProtKB">
        <authorList>
            <consortium name="Ensembl"/>
        </authorList>
    </citation>
    <scope>IDENTIFICATION</scope>
</reference>
<feature type="region of interest" description="Disordered" evidence="2">
    <location>
        <begin position="361"/>
        <end position="626"/>
    </location>
</feature>
<evidence type="ECO:0000256" key="1">
    <source>
        <dbReference type="SAM" id="Coils"/>
    </source>
</evidence>
<feature type="compositionally biased region" description="Polar residues" evidence="2">
    <location>
        <begin position="110"/>
        <end position="121"/>
    </location>
</feature>
<dbReference type="OMA" id="HKQMVQY"/>
<dbReference type="PANTHER" id="PTHR13594:SF3">
    <property type="entry name" value="CENTRIOLAR COILED-COIL PROTEIN OF 110 KDA-LIKE ISOFORM X3"/>
    <property type="match status" value="1"/>
</dbReference>
<dbReference type="Ensembl" id="ENSELUT00000039503.3">
    <property type="protein sequence ID" value="ENSELUP00000015816.3"/>
    <property type="gene ID" value="ENSELUG00000015737.3"/>
</dbReference>
<dbReference type="GeneID" id="105025296"/>
<feature type="compositionally biased region" description="Basic residues" evidence="2">
    <location>
        <begin position="376"/>
        <end position="390"/>
    </location>
</feature>
<dbReference type="AlphaFoldDB" id="A0A3P8YI67"/>
<dbReference type="Bgee" id="ENSELUG00000015737">
    <property type="expression patterns" value="Expressed in ovary and 6 other cell types or tissues"/>
</dbReference>
<reference evidence="3" key="2">
    <citation type="submission" date="2020-02" db="EMBL/GenBank/DDBJ databases">
        <title>Esox lucius (northern pike) genome, fEsoLuc1, primary haplotype.</title>
        <authorList>
            <person name="Myers G."/>
            <person name="Karagic N."/>
            <person name="Meyer A."/>
            <person name="Pippel M."/>
            <person name="Reichard M."/>
            <person name="Winkler S."/>
            <person name="Tracey A."/>
            <person name="Sims Y."/>
            <person name="Howe K."/>
            <person name="Rhie A."/>
            <person name="Formenti G."/>
            <person name="Durbin R."/>
            <person name="Fedrigo O."/>
            <person name="Jarvis E.D."/>
        </authorList>
    </citation>
    <scope>NUCLEOTIDE SEQUENCE [LARGE SCALE GENOMIC DNA]</scope>
</reference>
<dbReference type="GO" id="GO:0005814">
    <property type="term" value="C:centriole"/>
    <property type="evidence" value="ECO:0007669"/>
    <property type="project" value="InterPro"/>
</dbReference>
<dbReference type="InParanoid" id="A0A3P8YI67"/>
<dbReference type="GO" id="GO:0032465">
    <property type="term" value="P:regulation of cytokinesis"/>
    <property type="evidence" value="ECO:0007669"/>
    <property type="project" value="InterPro"/>
</dbReference>
<dbReference type="GO" id="GO:0032053">
    <property type="term" value="P:ciliary basal body organization"/>
    <property type="evidence" value="ECO:0007669"/>
    <property type="project" value="TreeGrafter"/>
</dbReference>
<reference evidence="3" key="3">
    <citation type="submission" date="2025-08" db="UniProtKB">
        <authorList>
            <consortium name="Ensembl"/>
        </authorList>
    </citation>
    <scope>IDENTIFICATION</scope>
</reference>
<evidence type="ECO:0000313" key="4">
    <source>
        <dbReference type="Proteomes" id="UP000265140"/>
    </source>
</evidence>
<feature type="compositionally biased region" description="Polar residues" evidence="2">
    <location>
        <begin position="429"/>
        <end position="439"/>
    </location>
</feature>
<dbReference type="InterPro" id="IPR033207">
    <property type="entry name" value="CCP110"/>
</dbReference>
<feature type="compositionally biased region" description="Low complexity" evidence="2">
    <location>
        <begin position="415"/>
        <end position="428"/>
    </location>
</feature>
<proteinExistence type="predicted"/>
<keyword evidence="4" id="KW-1185">Reference proteome</keyword>
<feature type="region of interest" description="Disordered" evidence="2">
    <location>
        <begin position="942"/>
        <end position="972"/>
    </location>
</feature>
<evidence type="ECO:0000256" key="2">
    <source>
        <dbReference type="SAM" id="MobiDB-lite"/>
    </source>
</evidence>
<feature type="coiled-coil region" evidence="1">
    <location>
        <begin position="49"/>
        <end position="76"/>
    </location>
</feature>
<dbReference type="GO" id="GO:0007099">
    <property type="term" value="P:centriole replication"/>
    <property type="evidence" value="ECO:0007669"/>
    <property type="project" value="InterPro"/>
</dbReference>
<name>A0A3P8YI67_ESOLU</name>
<dbReference type="PANTHER" id="PTHR13594">
    <property type="entry name" value="CENTRIOLAR COILED-COIL PROTEIN OF 110 KDA"/>
    <property type="match status" value="1"/>
</dbReference>
<protein>
    <recommendedName>
        <fullName evidence="5">Centriolar coiled-coil protein of 110 kDa-like</fullName>
    </recommendedName>
</protein>
<feature type="compositionally biased region" description="Polar residues" evidence="2">
    <location>
        <begin position="942"/>
        <end position="955"/>
    </location>
</feature>
<feature type="region of interest" description="Disordered" evidence="2">
    <location>
        <begin position="713"/>
        <end position="743"/>
    </location>
</feature>
<feature type="compositionally biased region" description="Basic and acidic residues" evidence="2">
    <location>
        <begin position="455"/>
        <end position="620"/>
    </location>
</feature>
<dbReference type="Pfam" id="PF16025">
    <property type="entry name" value="CaM_bind"/>
    <property type="match status" value="1"/>
</dbReference>
<dbReference type="GO" id="GO:1903723">
    <property type="term" value="P:negative regulation of centriole elongation"/>
    <property type="evidence" value="ECO:0007669"/>
    <property type="project" value="TreeGrafter"/>
</dbReference>
<dbReference type="GeneTree" id="ENSGT00390000004090"/>
<organism evidence="3 4">
    <name type="scientific">Esox lucius</name>
    <name type="common">Northern pike</name>
    <dbReference type="NCBI Taxonomy" id="8010"/>
    <lineage>
        <taxon>Eukaryota</taxon>
        <taxon>Metazoa</taxon>
        <taxon>Chordata</taxon>
        <taxon>Craniata</taxon>
        <taxon>Vertebrata</taxon>
        <taxon>Euteleostomi</taxon>
        <taxon>Actinopterygii</taxon>
        <taxon>Neopterygii</taxon>
        <taxon>Teleostei</taxon>
        <taxon>Protacanthopterygii</taxon>
        <taxon>Esociformes</taxon>
        <taxon>Esocidae</taxon>
        <taxon>Esox</taxon>
    </lineage>
</organism>
<dbReference type="Proteomes" id="UP000265140">
    <property type="component" value="Chromosome 6"/>
</dbReference>
<sequence>MEDYNEFCSRAMVHLQRERGRRNPIREPERMVVSSIQFHGRPILLPLLNKDQHKQMVQYKQLVDGLEAERQRLRSSSLLSRVQGILNGVRLFKVTDKQPTCGTARLEHMANSSTSPPNNFFTDRGEEQEAETGESCPRQGVSLLGRSESTVSVIQGDPGSWEEYTSDVHEGDCLVSGVAHSPVRYQHPSYPNSPDSLLGSSSHSLTGSYARLPSPRALLSPALSGSTPGSHARLVPLGSPKHSLCPVAHPQRSSPASAGNILISCPMSAADLSPVVNRKGRVTGRRVPVPVTEFSRGLNLQRDEPWNASLSEFSFAATKEEVSWSDTNATVSGCVSRPEILSSTWEKSSLKHVPACHSLRAQPISGPVHTSSQSRSRIRTSQRQPRHSPHRPNPCLRSSPAGQPLYTPSQGPVKSSTPQQSQCSSPTPLNRSYDVQSPLPNLLRPHVVSESPGLRVEDRPSPGVRVEDRPSPGLRVEDRPSPGLRVEDKPSPGLRVEDRPSPGLRVEDRPSPGLRVEDRPSPVLRVEDRPSPGLRVEDRPSPVLRVEDRPSPVLRVEDRPSPGLRVEDRPSPVLRVEDRPSPGLQVEDRPSPGLRVEDRPSPGLRVEDRPSPGLQVEDRPSPGLRVTQDMSLEDRLSLGQSPGRVQHSTLDLTASEASCDGSRLTLSFLDSGPTEQDRKTMEIQRQIEALEEMRHYLQEDHARQLSLLLSEQHRQQQTLTQPVSEERGLRRPAYTEPPSGAPGTCREVWVNPSETPVLPFFFFTSPRPGERSSEGRLRPKLQHALGRLGAVVRGFLTRRLLHTERVKQLRKTVWDTKEFIRSLSTDSTKKGALSPQVRTLQERGRAQLRAALFDVHEIFFTVPVRERLALIQQDRELRTERTLRDMEKSKSPRDKVVLSAATQKSLERKKKRMIESLRQGKKTNQKPKILFTSRILQPSQDQNTISFSNLPTPESGSLGCKDESGVRRSTVT</sequence>
<keyword evidence="1" id="KW-0175">Coiled coil</keyword>
<dbReference type="KEGG" id="els:105025296"/>